<feature type="region of interest" description="Disordered" evidence="1">
    <location>
        <begin position="965"/>
        <end position="990"/>
    </location>
</feature>
<feature type="region of interest" description="Disordered" evidence="1">
    <location>
        <begin position="539"/>
        <end position="566"/>
    </location>
</feature>
<dbReference type="InterPro" id="IPR016192">
    <property type="entry name" value="APOBEC/CMP_deaminase_Zn-bd"/>
</dbReference>
<dbReference type="PROSITE" id="PS00903">
    <property type="entry name" value="CYT_DCMP_DEAMINASES_1"/>
    <property type="match status" value="1"/>
</dbReference>
<feature type="region of interest" description="Disordered" evidence="1">
    <location>
        <begin position="834"/>
        <end position="865"/>
    </location>
</feature>
<dbReference type="SUPFAM" id="SSF53927">
    <property type="entry name" value="Cytidine deaminase-like"/>
    <property type="match status" value="1"/>
</dbReference>
<evidence type="ECO:0000313" key="2">
    <source>
        <dbReference type="EMBL" id="CAE8691813.1"/>
    </source>
</evidence>
<dbReference type="Proteomes" id="UP000626109">
    <property type="component" value="Unassembled WGS sequence"/>
</dbReference>
<gene>
    <name evidence="2" type="ORF">PGLA2088_LOCUS27594</name>
</gene>
<proteinExistence type="predicted"/>
<reference evidence="2" key="1">
    <citation type="submission" date="2021-02" db="EMBL/GenBank/DDBJ databases">
        <authorList>
            <person name="Dougan E. K."/>
            <person name="Rhodes N."/>
            <person name="Thang M."/>
            <person name="Chan C."/>
        </authorList>
    </citation>
    <scope>NUCLEOTIDE SEQUENCE</scope>
</reference>
<name>A0A813K1M2_POLGL</name>
<feature type="compositionally biased region" description="Polar residues" evidence="1">
    <location>
        <begin position="968"/>
        <end position="990"/>
    </location>
</feature>
<comment type="caution">
    <text evidence="2">The sequence shown here is derived from an EMBL/GenBank/DDBJ whole genome shotgun (WGS) entry which is preliminary data.</text>
</comment>
<dbReference type="GO" id="GO:0008270">
    <property type="term" value="F:zinc ion binding"/>
    <property type="evidence" value="ECO:0007669"/>
    <property type="project" value="InterPro"/>
</dbReference>
<protein>
    <submittedName>
        <fullName evidence="2">Uncharacterized protein</fullName>
    </submittedName>
</protein>
<dbReference type="InterPro" id="IPR016193">
    <property type="entry name" value="Cytidine_deaminase-like"/>
</dbReference>
<sequence>MTWSSALLAAVKDAATATVESEGECKLEGLGTQNCADLLWACGRLGSSASHLKRLEDRLQSAVDRLAGLLLDITMTTPTTTTAATATATAIPTTPTTTLATTATTATATASSPSGRLEWASSPYGRAVRELQLVNLRSMASRRLLDAVGVGRASGDFGLRAVARIRSCTERGEQPPGPLGAGVDTTEVFAYVEYDAVLAAAPAAGEDFGSHVDGQLLWESGTQGGRQQAHFMTAGAFTWLEPLRLPNSGHVDRSRCAEFQALSELCAVLAPRAQQPGPQEVVGVVSLFTTISPCLSCLGAIRQFQLFFPEVALELCELEDVDMSRIGAGDTVSSLTGNIELPSARAACDMFPQREKARAGMTWQPKHNNSKSSNSNNNYSNHALALGCLADSLDLVLGSWVDEGQSTYSVQLDGSQSSCTVFTTRPSGAMICTIGLIRLFGDKVLWSSSYSLDCQTASAEEIRWVHKSGGKDYNNKDYVWRRDLSVESQPSEVFGMIDAEPDREALRQQQQQQQQQQQVRQHLRKKIAAERAAFAKEGLQPCRDDEEDLENESDDDELENSSAQHRIDKRHVPVDQIRWAHNSIRIRFRNGCLLVQTLEDLLAGKITEQHLPPFHVMLHEDRLFAVTGNRRLWVLRELQLLTGKQVRVKVKCLPPSSMNTHWCRSRFTTKNDGVFVEIVRQRFAHIFLTMPDALRAASLGHHCGPESVYGEALADHAAGLENHCGLRSVYGEALADHAASLETHCGPESVHGEAFPDRAASLENQFGPGSVYAEALADLAASFENHSGTCSVFGEALTAWPTEPVGSPAALRGPVGASPSSSLHTEPDLFISTCSAHDNNSNNNSAHEDCESSPGRTSSPKPGCGLEALRRQLNARLANSRSMSAQQILDNEAVNKQLTESLQFRQPVAGYSCAIPHEEHDGMQGLTREFATRYGFQAHTEYPEQPDMSTFWPGASQTLPLQRPGFQNFGTTQPNPWHLSGTSRPTTHDV</sequence>
<feature type="compositionally biased region" description="Acidic residues" evidence="1">
    <location>
        <begin position="544"/>
        <end position="559"/>
    </location>
</feature>
<dbReference type="GO" id="GO:0016787">
    <property type="term" value="F:hydrolase activity"/>
    <property type="evidence" value="ECO:0007669"/>
    <property type="project" value="InterPro"/>
</dbReference>
<evidence type="ECO:0000256" key="1">
    <source>
        <dbReference type="SAM" id="MobiDB-lite"/>
    </source>
</evidence>
<evidence type="ECO:0000313" key="3">
    <source>
        <dbReference type="Proteomes" id="UP000626109"/>
    </source>
</evidence>
<organism evidence="2 3">
    <name type="scientific">Polarella glacialis</name>
    <name type="common">Dinoflagellate</name>
    <dbReference type="NCBI Taxonomy" id="89957"/>
    <lineage>
        <taxon>Eukaryota</taxon>
        <taxon>Sar</taxon>
        <taxon>Alveolata</taxon>
        <taxon>Dinophyceae</taxon>
        <taxon>Suessiales</taxon>
        <taxon>Suessiaceae</taxon>
        <taxon>Polarella</taxon>
    </lineage>
</organism>
<dbReference type="EMBL" id="CAJNNW010027526">
    <property type="protein sequence ID" value="CAE8691813.1"/>
    <property type="molecule type" value="Genomic_DNA"/>
</dbReference>
<accession>A0A813K1M2</accession>
<dbReference type="AlphaFoldDB" id="A0A813K1M2"/>